<protein>
    <recommendedName>
        <fullName evidence="5">Zn(2)-C6 fungal-type domain-containing protein</fullName>
    </recommendedName>
</protein>
<comment type="subcellular location">
    <subcellularLocation>
        <location evidence="1">Nucleus</location>
    </subcellularLocation>
</comment>
<sequence>MAPIRIKESCMPCRQRKSRCDNQRPCSSCTLRSTERDCNDLTHAPSATAPYPPPRVPQHVTPSPTSQQDASTYPTPPEASSTPARRALMEIQHLKASIRDLETHIRSLEVQSTSPAVGDVDPEERIIWDTLKAALPPRAACEILLEFLVQECDWLWLFGDIISIWQTTLARGACSASIAGMMCMSLSIAALLLGPQKNLLYRPQVDLVRLQMDLVQLALSFAPSRPERIEDFDCVLPILLYHIYSGRRHQLPQRGAVVLETATELGLFDETLPSWNGLGPTERETRRRIGQSLIQQTRWSMLISGSQSSSSSRYNLCRPSYRTHHLSGPISLPQLESPDEGAPTPSYFRAFHVKSEYEQQRTIDYWHLSHDFAELLPRARAYMDRVEAGANTDTLASMCDSLYSELLIWREQKMPAAGYPFLDVDDVDYTEPSACREAAQGLVLYHAIAHLSAVILRRWLLDSDDSPVTPTKSRLREACIANAESSMRTMPVIRALLASNFGPFIAPFASANLFNAAMCFAVPVLRAVRQRTSHDREDDIRALPAWPDAMYPKNSNGLRLQGDLANKQLPSSIYSDPTVRRSANNILIIFDALSDLGTSPLGTSAKERLSQLIQQFGLADSQALPVQAFDNSAFVMSQMDFSHLPAPQSQFLDANGSTEGIPPWQMPPADMQFDQAIFDELLQMDSSIWQGLLESHVVPGA</sequence>
<feature type="region of interest" description="Disordered" evidence="4">
    <location>
        <begin position="37"/>
        <end position="83"/>
    </location>
</feature>
<dbReference type="CDD" id="cd00067">
    <property type="entry name" value="GAL4"/>
    <property type="match status" value="1"/>
</dbReference>
<dbReference type="Proteomes" id="UP000193986">
    <property type="component" value="Unassembled WGS sequence"/>
</dbReference>
<accession>A0A1Y2B950</accession>
<feature type="domain" description="Zn(2)-C6 fungal-type" evidence="5">
    <location>
        <begin position="9"/>
        <end position="38"/>
    </location>
</feature>
<evidence type="ECO:0000256" key="3">
    <source>
        <dbReference type="SAM" id="Coils"/>
    </source>
</evidence>
<evidence type="ECO:0000256" key="4">
    <source>
        <dbReference type="SAM" id="MobiDB-lite"/>
    </source>
</evidence>
<proteinExistence type="predicted"/>
<name>A0A1Y2B950_9TREE</name>
<feature type="coiled-coil region" evidence="3">
    <location>
        <begin position="84"/>
        <end position="111"/>
    </location>
</feature>
<comment type="caution">
    <text evidence="6">The sequence shown here is derived from an EMBL/GenBank/DDBJ whole genome shotgun (WGS) entry which is preliminary data.</text>
</comment>
<dbReference type="SMART" id="SM00066">
    <property type="entry name" value="GAL4"/>
    <property type="match status" value="1"/>
</dbReference>
<dbReference type="PROSITE" id="PS50048">
    <property type="entry name" value="ZN2_CY6_FUNGAL_2"/>
    <property type="match status" value="1"/>
</dbReference>
<reference evidence="6 7" key="1">
    <citation type="submission" date="2016-07" db="EMBL/GenBank/DDBJ databases">
        <title>Pervasive Adenine N6-methylation of Active Genes in Fungi.</title>
        <authorList>
            <consortium name="DOE Joint Genome Institute"/>
            <person name="Mondo S.J."/>
            <person name="Dannebaum R.O."/>
            <person name="Kuo R.C."/>
            <person name="Labutti K."/>
            <person name="Haridas S."/>
            <person name="Kuo A."/>
            <person name="Salamov A."/>
            <person name="Ahrendt S.R."/>
            <person name="Lipzen A."/>
            <person name="Sullivan W."/>
            <person name="Andreopoulos W.B."/>
            <person name="Clum A."/>
            <person name="Lindquist E."/>
            <person name="Daum C."/>
            <person name="Ramamoorthy G.K."/>
            <person name="Gryganskyi A."/>
            <person name="Culley D."/>
            <person name="Magnuson J.K."/>
            <person name="James T.Y."/>
            <person name="O'Malley M.A."/>
            <person name="Stajich J.E."/>
            <person name="Spatafora J.W."/>
            <person name="Visel A."/>
            <person name="Grigoriev I.V."/>
        </authorList>
    </citation>
    <scope>NUCLEOTIDE SEQUENCE [LARGE SCALE GENOMIC DNA]</scope>
    <source>
        <strain evidence="6 7">68-887.2</strain>
    </source>
</reference>
<dbReference type="EMBL" id="MCFC01000016">
    <property type="protein sequence ID" value="ORY31284.1"/>
    <property type="molecule type" value="Genomic_DNA"/>
</dbReference>
<dbReference type="GO" id="GO:0005634">
    <property type="term" value="C:nucleus"/>
    <property type="evidence" value="ECO:0007669"/>
    <property type="project" value="UniProtKB-SubCell"/>
</dbReference>
<dbReference type="InParanoid" id="A0A1Y2B950"/>
<dbReference type="InterPro" id="IPR036864">
    <property type="entry name" value="Zn2-C6_fun-type_DNA-bd_sf"/>
</dbReference>
<dbReference type="OrthoDB" id="1747771at2759"/>
<dbReference type="AlphaFoldDB" id="A0A1Y2B950"/>
<feature type="compositionally biased region" description="Polar residues" evidence="4">
    <location>
        <begin position="60"/>
        <end position="83"/>
    </location>
</feature>
<dbReference type="GO" id="GO:0008270">
    <property type="term" value="F:zinc ion binding"/>
    <property type="evidence" value="ECO:0007669"/>
    <property type="project" value="InterPro"/>
</dbReference>
<keyword evidence="3" id="KW-0175">Coiled coil</keyword>
<dbReference type="InterPro" id="IPR050613">
    <property type="entry name" value="Sec_Metabolite_Reg"/>
</dbReference>
<evidence type="ECO:0000256" key="1">
    <source>
        <dbReference type="ARBA" id="ARBA00004123"/>
    </source>
</evidence>
<evidence type="ECO:0000256" key="2">
    <source>
        <dbReference type="ARBA" id="ARBA00023242"/>
    </source>
</evidence>
<evidence type="ECO:0000259" key="5">
    <source>
        <dbReference type="PROSITE" id="PS50048"/>
    </source>
</evidence>
<gene>
    <name evidence="6" type="ORF">BCR39DRAFT_587609</name>
</gene>
<dbReference type="Pfam" id="PF00172">
    <property type="entry name" value="Zn_clus"/>
    <property type="match status" value="1"/>
</dbReference>
<dbReference type="STRING" id="71784.A0A1Y2B950"/>
<dbReference type="PANTHER" id="PTHR31001:SF89">
    <property type="entry name" value="ZN(2)-C6 FUNGAL-TYPE DOMAIN-CONTAINING PROTEIN"/>
    <property type="match status" value="1"/>
</dbReference>
<dbReference type="PROSITE" id="PS00463">
    <property type="entry name" value="ZN2_CY6_FUNGAL_1"/>
    <property type="match status" value="1"/>
</dbReference>
<dbReference type="GO" id="GO:0000981">
    <property type="term" value="F:DNA-binding transcription factor activity, RNA polymerase II-specific"/>
    <property type="evidence" value="ECO:0007669"/>
    <property type="project" value="InterPro"/>
</dbReference>
<evidence type="ECO:0000313" key="6">
    <source>
        <dbReference type="EMBL" id="ORY31284.1"/>
    </source>
</evidence>
<evidence type="ECO:0000313" key="7">
    <source>
        <dbReference type="Proteomes" id="UP000193986"/>
    </source>
</evidence>
<dbReference type="Gene3D" id="4.10.240.10">
    <property type="entry name" value="Zn(2)-C6 fungal-type DNA-binding domain"/>
    <property type="match status" value="1"/>
</dbReference>
<dbReference type="InterPro" id="IPR001138">
    <property type="entry name" value="Zn2Cys6_DnaBD"/>
</dbReference>
<keyword evidence="2" id="KW-0539">Nucleus</keyword>
<dbReference type="CDD" id="cd12148">
    <property type="entry name" value="fungal_TF_MHR"/>
    <property type="match status" value="1"/>
</dbReference>
<dbReference type="SUPFAM" id="SSF57701">
    <property type="entry name" value="Zn2/Cys6 DNA-binding domain"/>
    <property type="match status" value="1"/>
</dbReference>
<organism evidence="6 7">
    <name type="scientific">Naematelia encephala</name>
    <dbReference type="NCBI Taxonomy" id="71784"/>
    <lineage>
        <taxon>Eukaryota</taxon>
        <taxon>Fungi</taxon>
        <taxon>Dikarya</taxon>
        <taxon>Basidiomycota</taxon>
        <taxon>Agaricomycotina</taxon>
        <taxon>Tremellomycetes</taxon>
        <taxon>Tremellales</taxon>
        <taxon>Naemateliaceae</taxon>
        <taxon>Naematelia</taxon>
    </lineage>
</organism>
<dbReference type="PANTHER" id="PTHR31001">
    <property type="entry name" value="UNCHARACTERIZED TRANSCRIPTIONAL REGULATORY PROTEIN"/>
    <property type="match status" value="1"/>
</dbReference>
<keyword evidence="7" id="KW-1185">Reference proteome</keyword>